<dbReference type="KEGG" id="bcoh:BC6307_24325"/>
<keyword evidence="4" id="KW-1185">Reference proteome</keyword>
<feature type="domain" description="DUF2268" evidence="2">
    <location>
        <begin position="127"/>
        <end position="301"/>
    </location>
</feature>
<dbReference type="EMBL" id="CP018866">
    <property type="protein sequence ID" value="AST94141.1"/>
    <property type="molecule type" value="Genomic_DNA"/>
</dbReference>
<dbReference type="InterPro" id="IPR018728">
    <property type="entry name" value="DUF2268"/>
</dbReference>
<dbReference type="AlphaFoldDB" id="A0A223KXF2"/>
<proteinExistence type="predicted"/>
<evidence type="ECO:0000259" key="2">
    <source>
        <dbReference type="Pfam" id="PF10026"/>
    </source>
</evidence>
<reference evidence="3 4" key="1">
    <citation type="submission" date="2016-12" db="EMBL/GenBank/DDBJ databases">
        <title>The whole genome sequencing and assembly of Bacillus cohnii DSM 6307T strain.</title>
        <authorList>
            <person name="Lee Y.-J."/>
            <person name="Yi H."/>
            <person name="Bahn Y.-S."/>
            <person name="Kim J.F."/>
            <person name="Lee D.-W."/>
        </authorList>
    </citation>
    <scope>NUCLEOTIDE SEQUENCE [LARGE SCALE GENOMIC DNA]</scope>
    <source>
        <strain evidence="3 4">DSM 6307</strain>
    </source>
</reference>
<protein>
    <recommendedName>
        <fullName evidence="2">DUF2268 domain-containing protein</fullName>
    </recommendedName>
</protein>
<keyword evidence="1" id="KW-0732">Signal</keyword>
<name>A0A223KXF2_9BACI</name>
<gene>
    <name evidence="3" type="ORF">BC6307_24325</name>
</gene>
<dbReference type="STRING" id="1314751.GCA_001591425_02149"/>
<dbReference type="PROSITE" id="PS51257">
    <property type="entry name" value="PROKAR_LIPOPROTEIN"/>
    <property type="match status" value="1"/>
</dbReference>
<sequence>MKWKGLLFLFFLLFLTACGNNGNVNTGVDEMDDTDFEFENAETGQTFEVVHAYTLYDSYFEEIKDVPNDGHLDVYKSTVVDPIYDACFADGEFVHLADAYINDIPKNRIALQDVIKRINTKSTNEAIQDALLNSSNLLATEGNTVVCVFPSSDTNTNVLTIGSGKILITYNRNYTNDILKSATAHGYLQSVWASDFYNGESLTVLDHIVLGGKAVKFEKEVFPNIEVTKVNPEFSSAHWNTISKDFDTVDDALALKLLNGGSGLPSKYGYSEGYKIVDAFVEQNANMPVAEWLQVAAADMLEQSNYGE</sequence>
<organism evidence="3 4">
    <name type="scientific">Sutcliffiella cohnii</name>
    <dbReference type="NCBI Taxonomy" id="33932"/>
    <lineage>
        <taxon>Bacteria</taxon>
        <taxon>Bacillati</taxon>
        <taxon>Bacillota</taxon>
        <taxon>Bacilli</taxon>
        <taxon>Bacillales</taxon>
        <taxon>Bacillaceae</taxon>
        <taxon>Sutcliffiella</taxon>
    </lineage>
</organism>
<feature type="chain" id="PRO_5039561352" description="DUF2268 domain-containing protein" evidence="1">
    <location>
        <begin position="20"/>
        <end position="308"/>
    </location>
</feature>
<dbReference type="RefSeq" id="WP_066415754.1">
    <property type="nucleotide sequence ID" value="NZ_CP018866.1"/>
</dbReference>
<dbReference type="Pfam" id="PF10026">
    <property type="entry name" value="DUF2268"/>
    <property type="match status" value="1"/>
</dbReference>
<feature type="signal peptide" evidence="1">
    <location>
        <begin position="1"/>
        <end position="19"/>
    </location>
</feature>
<evidence type="ECO:0000256" key="1">
    <source>
        <dbReference type="SAM" id="SignalP"/>
    </source>
</evidence>
<evidence type="ECO:0000313" key="4">
    <source>
        <dbReference type="Proteomes" id="UP000215224"/>
    </source>
</evidence>
<accession>A0A223KXF2</accession>
<evidence type="ECO:0000313" key="3">
    <source>
        <dbReference type="EMBL" id="AST94141.1"/>
    </source>
</evidence>
<dbReference type="Proteomes" id="UP000215224">
    <property type="component" value="Chromosome"/>
</dbReference>